<gene>
    <name evidence="3" type="ORF">EKI59_10525</name>
</gene>
<name>A0A6C1TVB0_9CORY</name>
<accession>A0A6C1TVB0</accession>
<dbReference type="InterPro" id="IPR008613">
    <property type="entry name" value="Excalibur_Ca-bd_domain"/>
</dbReference>
<reference evidence="3 4" key="1">
    <citation type="submission" date="2018-12" db="EMBL/GenBank/DDBJ databases">
        <title>Corynebacterium sanguinis sp. nov., a clinically-associated and environmental corynebacterium.</title>
        <authorList>
            <person name="Gonzales-Siles L."/>
            <person name="Jaen-Luchoro D."/>
            <person name="Cardew S."/>
            <person name="Inganas E."/>
            <person name="Ohlen M."/>
            <person name="Jensie-Markopolous S."/>
            <person name="Pinyeiro-Iglesias B."/>
            <person name="Molin K."/>
            <person name="Skovbjerg S."/>
            <person name="Svensson-Stadler L."/>
            <person name="Funke G."/>
            <person name="Moore E.R.B."/>
        </authorList>
    </citation>
    <scope>NUCLEOTIDE SEQUENCE [LARGE SCALE GENOMIC DNA]</scope>
    <source>
        <strain evidence="3 4">58734</strain>
    </source>
</reference>
<feature type="region of interest" description="Disordered" evidence="1">
    <location>
        <begin position="119"/>
        <end position="141"/>
    </location>
</feature>
<feature type="compositionally biased region" description="Basic and acidic residues" evidence="1">
    <location>
        <begin position="126"/>
        <end position="141"/>
    </location>
</feature>
<dbReference type="Pfam" id="PF05901">
    <property type="entry name" value="Excalibur"/>
    <property type="match status" value="1"/>
</dbReference>
<feature type="region of interest" description="Disordered" evidence="1">
    <location>
        <begin position="1"/>
        <end position="42"/>
    </location>
</feature>
<protein>
    <submittedName>
        <fullName evidence="3">Excalibur calcium-binding domain-containing protein</fullName>
    </submittedName>
</protein>
<dbReference type="EMBL" id="RXIR01000029">
    <property type="protein sequence ID" value="TVS26505.1"/>
    <property type="molecule type" value="Genomic_DNA"/>
</dbReference>
<dbReference type="Proteomes" id="UP000336646">
    <property type="component" value="Unassembled WGS sequence"/>
</dbReference>
<evidence type="ECO:0000259" key="2">
    <source>
        <dbReference type="SMART" id="SM00894"/>
    </source>
</evidence>
<feature type="domain" description="Excalibur calcium-binding" evidence="2">
    <location>
        <begin position="101"/>
        <end position="137"/>
    </location>
</feature>
<dbReference type="RefSeq" id="WP_144773726.1">
    <property type="nucleotide sequence ID" value="NZ_RXIR01000029.1"/>
</dbReference>
<dbReference type="OrthoDB" id="4337778at2"/>
<organism evidence="3 4">
    <name type="scientific">Corynebacterium sanguinis</name>
    <dbReference type="NCBI Taxonomy" id="2594913"/>
    <lineage>
        <taxon>Bacteria</taxon>
        <taxon>Bacillati</taxon>
        <taxon>Actinomycetota</taxon>
        <taxon>Actinomycetes</taxon>
        <taxon>Mycobacteriales</taxon>
        <taxon>Corynebacteriaceae</taxon>
        <taxon>Corynebacterium</taxon>
    </lineage>
</organism>
<evidence type="ECO:0000256" key="1">
    <source>
        <dbReference type="SAM" id="MobiDB-lite"/>
    </source>
</evidence>
<dbReference type="AlphaFoldDB" id="A0A6C1TVB0"/>
<evidence type="ECO:0000313" key="3">
    <source>
        <dbReference type="EMBL" id="TVS26505.1"/>
    </source>
</evidence>
<comment type="caution">
    <text evidence="3">The sequence shown here is derived from an EMBL/GenBank/DDBJ whole genome shotgun (WGS) entry which is preliminary data.</text>
</comment>
<proteinExistence type="predicted"/>
<feature type="region of interest" description="Disordered" evidence="1">
    <location>
        <begin position="61"/>
        <end position="98"/>
    </location>
</feature>
<feature type="compositionally biased region" description="Pro residues" evidence="1">
    <location>
        <begin position="81"/>
        <end position="93"/>
    </location>
</feature>
<sequence length="141" mass="14286">MTVSSTTSSPPTTTRNADAEASSSRAAALSSSAAASSSALVESIRAEERAKLEQEIAESSRAAALSEAEQQNVPQGFVAPAPEPTRAPAPAAVPAPAQSASYGNCTAVWNAIGSPIYQGQPGYGSHLDRDGDGVGCEKDPR</sequence>
<dbReference type="SMART" id="SM00894">
    <property type="entry name" value="Excalibur"/>
    <property type="match status" value="1"/>
</dbReference>
<evidence type="ECO:0000313" key="4">
    <source>
        <dbReference type="Proteomes" id="UP000336646"/>
    </source>
</evidence>